<dbReference type="EMBL" id="BAABJZ010000016">
    <property type="protein sequence ID" value="GAA4879920.1"/>
    <property type="molecule type" value="Genomic_DNA"/>
</dbReference>
<dbReference type="Proteomes" id="UP001499988">
    <property type="component" value="Unassembled WGS sequence"/>
</dbReference>
<keyword evidence="3" id="KW-1185">Reference proteome</keyword>
<proteinExistence type="predicted"/>
<accession>A0ABP9EJE9</accession>
<gene>
    <name evidence="2" type="ORF">GCM10023333_12540</name>
</gene>
<evidence type="ECO:0000313" key="3">
    <source>
        <dbReference type="Proteomes" id="UP001499988"/>
    </source>
</evidence>
<evidence type="ECO:0000256" key="1">
    <source>
        <dbReference type="SAM" id="Phobius"/>
    </source>
</evidence>
<sequence length="111" mass="12521">MKPIFRNPFWFAFLILVATFFLTATIQAAELAEPFAIEPLLIAIFGNASGLGWIAIGLAVWAHMRPYVPGEWLAKLPIALITFLDWLAGNYRRTKNDYGEDPKVVKQADLR</sequence>
<feature type="transmembrane region" description="Helical" evidence="1">
    <location>
        <begin position="38"/>
        <end position="60"/>
    </location>
</feature>
<reference evidence="3" key="1">
    <citation type="journal article" date="2019" name="Int. J. Syst. Evol. Microbiol.">
        <title>The Global Catalogue of Microorganisms (GCM) 10K type strain sequencing project: providing services to taxonomists for standard genome sequencing and annotation.</title>
        <authorList>
            <consortium name="The Broad Institute Genomics Platform"/>
            <consortium name="The Broad Institute Genome Sequencing Center for Infectious Disease"/>
            <person name="Wu L."/>
            <person name="Ma J."/>
        </authorList>
    </citation>
    <scope>NUCLEOTIDE SEQUENCE [LARGE SCALE GENOMIC DNA]</scope>
    <source>
        <strain evidence="3">JCM 18401</strain>
    </source>
</reference>
<comment type="caution">
    <text evidence="2">The sequence shown here is derived from an EMBL/GenBank/DDBJ whole genome shotgun (WGS) entry which is preliminary data.</text>
</comment>
<keyword evidence="1" id="KW-0472">Membrane</keyword>
<evidence type="ECO:0000313" key="2">
    <source>
        <dbReference type="EMBL" id="GAA4879920.1"/>
    </source>
</evidence>
<dbReference type="RefSeq" id="WP_345334494.1">
    <property type="nucleotide sequence ID" value="NZ_BAABJZ010000016.1"/>
</dbReference>
<name>A0ABP9EJE9_9GAMM</name>
<keyword evidence="1" id="KW-0812">Transmembrane</keyword>
<protein>
    <submittedName>
        <fullName evidence="2">Uncharacterized protein</fullName>
    </submittedName>
</protein>
<keyword evidence="1" id="KW-1133">Transmembrane helix</keyword>
<organism evidence="2 3">
    <name type="scientific">Ferrimonas pelagia</name>
    <dbReference type="NCBI Taxonomy" id="1177826"/>
    <lineage>
        <taxon>Bacteria</taxon>
        <taxon>Pseudomonadati</taxon>
        <taxon>Pseudomonadota</taxon>
        <taxon>Gammaproteobacteria</taxon>
        <taxon>Alteromonadales</taxon>
        <taxon>Ferrimonadaceae</taxon>
        <taxon>Ferrimonas</taxon>
    </lineage>
</organism>